<evidence type="ECO:0000313" key="2">
    <source>
        <dbReference type="EMBL" id="MFC5605087.1"/>
    </source>
</evidence>
<keyword evidence="3" id="KW-1185">Reference proteome</keyword>
<sequence>MKKPFLAFKSCAIKPSAKLFPRICIGHIALFLTGVFLVIMELMN</sequence>
<dbReference type="RefSeq" id="WP_381447584.1">
    <property type="nucleotide sequence ID" value="NZ_JBHSNP010000029.1"/>
</dbReference>
<proteinExistence type="predicted"/>
<accession>A0ABW0U278</accession>
<organism evidence="2 3">
    <name type="scientific">Sporosarcina koreensis</name>
    <dbReference type="NCBI Taxonomy" id="334735"/>
    <lineage>
        <taxon>Bacteria</taxon>
        <taxon>Bacillati</taxon>
        <taxon>Bacillota</taxon>
        <taxon>Bacilli</taxon>
        <taxon>Bacillales</taxon>
        <taxon>Caryophanaceae</taxon>
        <taxon>Sporosarcina</taxon>
    </lineage>
</organism>
<gene>
    <name evidence="2" type="ORF">ACFPTP_17750</name>
</gene>
<comment type="caution">
    <text evidence="2">The sequence shown here is derived from an EMBL/GenBank/DDBJ whole genome shotgun (WGS) entry which is preliminary data.</text>
</comment>
<keyword evidence="1" id="KW-0812">Transmembrane</keyword>
<evidence type="ECO:0000313" key="3">
    <source>
        <dbReference type="Proteomes" id="UP001596071"/>
    </source>
</evidence>
<keyword evidence="1" id="KW-1133">Transmembrane helix</keyword>
<name>A0ABW0U278_9BACL</name>
<protein>
    <submittedName>
        <fullName evidence="2">Uncharacterized protein</fullName>
    </submittedName>
</protein>
<keyword evidence="1" id="KW-0472">Membrane</keyword>
<evidence type="ECO:0000256" key="1">
    <source>
        <dbReference type="SAM" id="Phobius"/>
    </source>
</evidence>
<reference evidence="3" key="1">
    <citation type="journal article" date="2019" name="Int. J. Syst. Evol. Microbiol.">
        <title>The Global Catalogue of Microorganisms (GCM) 10K type strain sequencing project: providing services to taxonomists for standard genome sequencing and annotation.</title>
        <authorList>
            <consortium name="The Broad Institute Genomics Platform"/>
            <consortium name="The Broad Institute Genome Sequencing Center for Infectious Disease"/>
            <person name="Wu L."/>
            <person name="Ma J."/>
        </authorList>
    </citation>
    <scope>NUCLEOTIDE SEQUENCE [LARGE SCALE GENOMIC DNA]</scope>
    <source>
        <strain evidence="3">KACC 11299</strain>
    </source>
</reference>
<dbReference type="Proteomes" id="UP001596071">
    <property type="component" value="Unassembled WGS sequence"/>
</dbReference>
<feature type="transmembrane region" description="Helical" evidence="1">
    <location>
        <begin position="20"/>
        <end position="40"/>
    </location>
</feature>
<dbReference type="EMBL" id="JBHSNP010000029">
    <property type="protein sequence ID" value="MFC5605087.1"/>
    <property type="molecule type" value="Genomic_DNA"/>
</dbReference>